<evidence type="ECO:0000313" key="1">
    <source>
        <dbReference type="EMBL" id="RCS59552.1"/>
    </source>
</evidence>
<sequence>MLNSEQHNAYQLTDYWVWLDRPLLNSTPRFTGSVLCFQIGQADVAWQRFAREHTIQQAAIITADNPMSKRCSPEENKQAQQQLTHYLEQQQAWAYASQHVAQRGDWPDEIGWMILGISLEEATALAKRLGQAAIVWLNRETITLHWCIESSKN</sequence>
<reference evidence="1 2" key="1">
    <citation type="journal article" date="2018" name="Int. J. Syst. Evol. Microbiol.">
        <title>Parvibium lacunae gen. nov., sp. nov., a new member of the family Alcaligenaceae isolated from a freshwater pond.</title>
        <authorList>
            <person name="Chen W.M."/>
            <person name="Xie P.B."/>
            <person name="Hsu M.Y."/>
            <person name="Sheu S.Y."/>
        </authorList>
    </citation>
    <scope>NUCLEOTIDE SEQUENCE [LARGE SCALE GENOMIC DNA]</scope>
    <source>
        <strain evidence="1 2">KMB9</strain>
    </source>
</reference>
<dbReference type="Proteomes" id="UP000252357">
    <property type="component" value="Unassembled WGS sequence"/>
</dbReference>
<organism evidence="1 2">
    <name type="scientific">Parvibium lacunae</name>
    <dbReference type="NCBI Taxonomy" id="1888893"/>
    <lineage>
        <taxon>Bacteria</taxon>
        <taxon>Pseudomonadati</taxon>
        <taxon>Pseudomonadota</taxon>
        <taxon>Betaproteobacteria</taxon>
        <taxon>Burkholderiales</taxon>
        <taxon>Alcaligenaceae</taxon>
        <taxon>Parvibium</taxon>
    </lineage>
</organism>
<proteinExistence type="predicted"/>
<dbReference type="OrthoDB" id="8548211at2"/>
<dbReference type="Pfam" id="PF11697">
    <property type="entry name" value="DUF3293"/>
    <property type="match status" value="1"/>
</dbReference>
<name>A0A368L7L8_9BURK</name>
<gene>
    <name evidence="1" type="ORF">DU000_02180</name>
</gene>
<evidence type="ECO:0000313" key="2">
    <source>
        <dbReference type="Proteomes" id="UP000252357"/>
    </source>
</evidence>
<comment type="caution">
    <text evidence="1">The sequence shown here is derived from an EMBL/GenBank/DDBJ whole genome shotgun (WGS) entry which is preliminary data.</text>
</comment>
<dbReference type="RefSeq" id="WP_114401702.1">
    <property type="nucleotide sequence ID" value="NZ_QPGB01000001.1"/>
</dbReference>
<protein>
    <submittedName>
        <fullName evidence="1">DUF3293 domain-containing protein</fullName>
    </submittedName>
</protein>
<dbReference type="AlphaFoldDB" id="A0A368L7L8"/>
<keyword evidence="2" id="KW-1185">Reference proteome</keyword>
<dbReference type="EMBL" id="QPGB01000001">
    <property type="protein sequence ID" value="RCS59552.1"/>
    <property type="molecule type" value="Genomic_DNA"/>
</dbReference>
<dbReference type="InterPro" id="IPR021710">
    <property type="entry name" value="DUF3293"/>
</dbReference>
<accession>A0A368L7L8</accession>